<reference evidence="3 4" key="1">
    <citation type="submission" date="2024-06" db="EMBL/GenBank/DDBJ databases">
        <title>Genome of Rhodovulum iodosum, a marine photoferrotroph.</title>
        <authorList>
            <person name="Bianchini G."/>
            <person name="Nikeleit V."/>
            <person name="Kappler A."/>
            <person name="Bryce C."/>
            <person name="Sanchez-Baracaldo P."/>
        </authorList>
    </citation>
    <scope>NUCLEOTIDE SEQUENCE [LARGE SCALE GENOMIC DNA]</scope>
    <source>
        <strain evidence="3 4">UT/N1</strain>
    </source>
</reference>
<keyword evidence="3" id="KW-0645">Protease</keyword>
<organism evidence="3 4">
    <name type="scientific">Rhodovulum iodosum</name>
    <dbReference type="NCBI Taxonomy" id="68291"/>
    <lineage>
        <taxon>Bacteria</taxon>
        <taxon>Pseudomonadati</taxon>
        <taxon>Pseudomonadota</taxon>
        <taxon>Alphaproteobacteria</taxon>
        <taxon>Rhodobacterales</taxon>
        <taxon>Paracoccaceae</taxon>
        <taxon>Rhodovulum</taxon>
    </lineage>
</organism>
<dbReference type="Proteomes" id="UP001560019">
    <property type="component" value="Unassembled WGS sequence"/>
</dbReference>
<feature type="region of interest" description="Disordered" evidence="1">
    <location>
        <begin position="61"/>
        <end position="84"/>
    </location>
</feature>
<dbReference type="RefSeq" id="WP_125403680.1">
    <property type="nucleotide sequence ID" value="NZ_JBEHHI010000003.1"/>
</dbReference>
<sequence length="84" mass="9064">MDRLSLVLTLAVGALVTGGFVIAVLAMGYYNWAAIGGAAAAGFLLSWPGAYMVSRRIKRRDPEWDHRRAERAKGPIPRPGAPEV</sequence>
<keyword evidence="2" id="KW-0812">Transmembrane</keyword>
<keyword evidence="4" id="KW-1185">Reference proteome</keyword>
<gene>
    <name evidence="3" type="ORF">Ga0609869_003379</name>
</gene>
<comment type="caution">
    <text evidence="3">The sequence shown here is derived from an EMBL/GenBank/DDBJ whole genome shotgun (WGS) entry which is preliminary data.</text>
</comment>
<evidence type="ECO:0000256" key="2">
    <source>
        <dbReference type="SAM" id="Phobius"/>
    </source>
</evidence>
<keyword evidence="2" id="KW-0472">Membrane</keyword>
<dbReference type="GO" id="GO:0008233">
    <property type="term" value="F:peptidase activity"/>
    <property type="evidence" value="ECO:0007669"/>
    <property type="project" value="UniProtKB-KW"/>
</dbReference>
<keyword evidence="3" id="KW-0378">Hydrolase</keyword>
<accession>A0ABV3XXB7</accession>
<protein>
    <submittedName>
        <fullName evidence="3">Membrane associated rhomboid family serine protease</fullName>
    </submittedName>
</protein>
<evidence type="ECO:0000313" key="3">
    <source>
        <dbReference type="EMBL" id="MEX5730026.1"/>
    </source>
</evidence>
<dbReference type="EMBL" id="JBEHHI010000003">
    <property type="protein sequence ID" value="MEX5730026.1"/>
    <property type="molecule type" value="Genomic_DNA"/>
</dbReference>
<evidence type="ECO:0000313" key="4">
    <source>
        <dbReference type="Proteomes" id="UP001560019"/>
    </source>
</evidence>
<name>A0ABV3XXB7_9RHOB</name>
<evidence type="ECO:0000256" key="1">
    <source>
        <dbReference type="SAM" id="MobiDB-lite"/>
    </source>
</evidence>
<feature type="transmembrane region" description="Helical" evidence="2">
    <location>
        <begin position="29"/>
        <end position="50"/>
    </location>
</feature>
<feature type="compositionally biased region" description="Basic and acidic residues" evidence="1">
    <location>
        <begin position="61"/>
        <end position="73"/>
    </location>
</feature>
<keyword evidence="2" id="KW-1133">Transmembrane helix</keyword>
<dbReference type="GO" id="GO:0006508">
    <property type="term" value="P:proteolysis"/>
    <property type="evidence" value="ECO:0007669"/>
    <property type="project" value="UniProtKB-KW"/>
</dbReference>
<proteinExistence type="predicted"/>